<evidence type="ECO:0008006" key="3">
    <source>
        <dbReference type="Google" id="ProtNLM"/>
    </source>
</evidence>
<evidence type="ECO:0000313" key="2">
    <source>
        <dbReference type="Proteomes" id="UP000078343"/>
    </source>
</evidence>
<reference evidence="1 2" key="1">
    <citation type="submission" date="2016-04" db="EMBL/GenBank/DDBJ databases">
        <title>Draft genome of Fonsecaea erecta CBS 125763.</title>
        <authorList>
            <person name="Weiss V.A."/>
            <person name="Vicente V.A."/>
            <person name="Raittz R.T."/>
            <person name="Moreno L.F."/>
            <person name="De Souza E.M."/>
            <person name="Pedrosa F.O."/>
            <person name="Steffens M.B."/>
            <person name="Faoro H."/>
            <person name="Tadra-Sfeir M.Z."/>
            <person name="Najafzadeh M.J."/>
            <person name="Felipe M.S."/>
            <person name="Teixeira M."/>
            <person name="Sun J."/>
            <person name="Xi L."/>
            <person name="Gomes R."/>
            <person name="De Azevedo C.M."/>
            <person name="Salgado C.G."/>
            <person name="Da Silva M.B."/>
            <person name="Nascimento M.F."/>
            <person name="Queiroz-Telles F."/>
            <person name="Attili D.S."/>
            <person name="Gorbushina A."/>
        </authorList>
    </citation>
    <scope>NUCLEOTIDE SEQUENCE [LARGE SCALE GENOMIC DNA]</scope>
    <source>
        <strain evidence="1 2">CBS 125763</strain>
    </source>
</reference>
<dbReference type="GeneID" id="30013983"/>
<name>A0A178Z915_9EURO</name>
<proteinExistence type="predicted"/>
<evidence type="ECO:0000313" key="1">
    <source>
        <dbReference type="EMBL" id="OAP55663.1"/>
    </source>
</evidence>
<gene>
    <name evidence="1" type="ORF">AYL99_09815</name>
</gene>
<dbReference type="OrthoDB" id="5425556at2759"/>
<protein>
    <recommendedName>
        <fullName evidence="3">F-box domain-containing protein</fullName>
    </recommendedName>
</protein>
<dbReference type="AlphaFoldDB" id="A0A178Z915"/>
<dbReference type="Proteomes" id="UP000078343">
    <property type="component" value="Unassembled WGS sequence"/>
</dbReference>
<dbReference type="EMBL" id="LVYI01000010">
    <property type="protein sequence ID" value="OAP55663.1"/>
    <property type="molecule type" value="Genomic_DNA"/>
</dbReference>
<comment type="caution">
    <text evidence="1">The sequence shown here is derived from an EMBL/GenBank/DDBJ whole genome shotgun (WGS) entry which is preliminary data.</text>
</comment>
<sequence>MTTTSDLRLAVFSDRLHGALAFLEAPKTGHSYLNDTPEEADFDGMRLDDPKHPDVKRRVLQAVLPRRCIPLRWRLAQAENEQQIRASDLFRCCLMVSLQNNLAAAVLAKCNRSSRWGNLRALTLFMWDLVSPELGCVLATRFPELRELRVGLCHPYIQNPCLPLNYWTHPGYLMPNTVWDCFGVGIGEENDHQRLCLRNLEKLTVERAGTSCVQLQRWIRANPRLVDLRLRCVSGVDVQFVNWLGVYFGSLDDTRTREGQMDHAKLHTLALDSCHSLELDTVDDLAWLDGLLSPMDSDDEKEVNTSMAFKVLSFRDCSKVSSAAILEYLAVKRPQVRQVTLPDGRVLVENATVLENDGGYDRAVHGYWSWCARIHAMDLDELSPVPYLRFLPHKRHEPNTDAPLADDPRSM</sequence>
<keyword evidence="2" id="KW-1185">Reference proteome</keyword>
<accession>A0A178Z915</accession>
<dbReference type="RefSeq" id="XP_018689030.1">
    <property type="nucleotide sequence ID" value="XM_018841321.1"/>
</dbReference>
<organism evidence="1 2">
    <name type="scientific">Fonsecaea erecta</name>
    <dbReference type="NCBI Taxonomy" id="1367422"/>
    <lineage>
        <taxon>Eukaryota</taxon>
        <taxon>Fungi</taxon>
        <taxon>Dikarya</taxon>
        <taxon>Ascomycota</taxon>
        <taxon>Pezizomycotina</taxon>
        <taxon>Eurotiomycetes</taxon>
        <taxon>Chaetothyriomycetidae</taxon>
        <taxon>Chaetothyriales</taxon>
        <taxon>Herpotrichiellaceae</taxon>
        <taxon>Fonsecaea</taxon>
    </lineage>
</organism>